<dbReference type="GO" id="GO:0016301">
    <property type="term" value="F:kinase activity"/>
    <property type="evidence" value="ECO:0007669"/>
    <property type="project" value="UniProtKB-KW"/>
</dbReference>
<keyword evidence="2" id="KW-1185">Reference proteome</keyword>
<accession>A0A6L9MQD6</accession>
<dbReference type="AlphaFoldDB" id="A0A6L9MQD6"/>
<dbReference type="Proteomes" id="UP000478837">
    <property type="component" value="Unassembled WGS sequence"/>
</dbReference>
<name>A0A6L9MQD6_9ALTE</name>
<sequence>MLIAIATVFGLSACTEDDENVESTVSNQELYDENKATIEKMEARKDAPTELAAEPVTQAEAKEVNIKDNVTLKGSIIYKELEGGFFAFITEKGDRFTLHGLDKTYQKNGLVVEIEGITKPQMMTITQFGTVLEVQSVKVLDASKVIDGTNTH</sequence>
<comment type="caution">
    <text evidence="1">The sequence shown here is derived from an EMBL/GenBank/DDBJ whole genome shotgun (WGS) entry which is preliminary data.</text>
</comment>
<keyword evidence="1" id="KW-0808">Transferase</keyword>
<protein>
    <submittedName>
        <fullName evidence="1">Ribose-phosphate pyrophosphokinase</fullName>
    </submittedName>
</protein>
<evidence type="ECO:0000313" key="1">
    <source>
        <dbReference type="EMBL" id="NDW20454.1"/>
    </source>
</evidence>
<organism evidence="1 2">
    <name type="scientific">Alteromonas hispanica</name>
    <dbReference type="NCBI Taxonomy" id="315421"/>
    <lineage>
        <taxon>Bacteria</taxon>
        <taxon>Pseudomonadati</taxon>
        <taxon>Pseudomonadota</taxon>
        <taxon>Gammaproteobacteria</taxon>
        <taxon>Alteromonadales</taxon>
        <taxon>Alteromonadaceae</taxon>
        <taxon>Alteromonas/Salinimonas group</taxon>
        <taxon>Alteromonas</taxon>
    </lineage>
</organism>
<dbReference type="EMBL" id="JAAAWP010000001">
    <property type="protein sequence ID" value="NDW20454.1"/>
    <property type="molecule type" value="Genomic_DNA"/>
</dbReference>
<gene>
    <name evidence="1" type="ORF">GTW09_02805</name>
</gene>
<keyword evidence="1" id="KW-0418">Kinase</keyword>
<proteinExistence type="predicted"/>
<evidence type="ECO:0000313" key="2">
    <source>
        <dbReference type="Proteomes" id="UP000478837"/>
    </source>
</evidence>
<reference evidence="1 2" key="1">
    <citation type="submission" date="2020-01" db="EMBL/GenBank/DDBJ databases">
        <title>Genomes of bacteria type strains.</title>
        <authorList>
            <person name="Chen J."/>
            <person name="Zhu S."/>
            <person name="Yang J."/>
        </authorList>
    </citation>
    <scope>NUCLEOTIDE SEQUENCE [LARGE SCALE GENOMIC DNA]</scope>
    <source>
        <strain evidence="1 2">LMG 22958</strain>
    </source>
</reference>